<dbReference type="InterPro" id="IPR035965">
    <property type="entry name" value="PAS-like_dom_sf"/>
</dbReference>
<dbReference type="KEGG" id="nva:G3M78_06955"/>
<keyword evidence="7" id="KW-0547">Nucleotide-binding</keyword>
<dbReference type="InterPro" id="IPR050351">
    <property type="entry name" value="BphY/WalK/GraS-like"/>
</dbReference>
<evidence type="ECO:0000256" key="7">
    <source>
        <dbReference type="ARBA" id="ARBA00022741"/>
    </source>
</evidence>
<dbReference type="SMART" id="SM00091">
    <property type="entry name" value="PAS"/>
    <property type="match status" value="1"/>
</dbReference>
<dbReference type="PROSITE" id="PS50885">
    <property type="entry name" value="HAMP"/>
    <property type="match status" value="1"/>
</dbReference>
<dbReference type="GO" id="GO:0005886">
    <property type="term" value="C:plasma membrane"/>
    <property type="evidence" value="ECO:0007669"/>
    <property type="project" value="UniProtKB-SubCell"/>
</dbReference>
<dbReference type="Pfam" id="PF08448">
    <property type="entry name" value="PAS_4"/>
    <property type="match status" value="1"/>
</dbReference>
<evidence type="ECO:0000259" key="13">
    <source>
        <dbReference type="PROSITE" id="PS50109"/>
    </source>
</evidence>
<evidence type="ECO:0000313" key="16">
    <source>
        <dbReference type="EMBL" id="QPJ65140.1"/>
    </source>
</evidence>
<feature type="domain" description="Histidine kinase" evidence="13">
    <location>
        <begin position="372"/>
        <end position="589"/>
    </location>
</feature>
<gene>
    <name evidence="16" type="ORF">G3M78_06955</name>
</gene>
<dbReference type="Gene3D" id="3.30.450.20">
    <property type="entry name" value="PAS domain"/>
    <property type="match status" value="1"/>
</dbReference>
<dbReference type="PROSITE" id="PS50112">
    <property type="entry name" value="PAS"/>
    <property type="match status" value="1"/>
</dbReference>
<dbReference type="InterPro" id="IPR005467">
    <property type="entry name" value="His_kinase_dom"/>
</dbReference>
<dbReference type="CDD" id="cd00130">
    <property type="entry name" value="PAS"/>
    <property type="match status" value="1"/>
</dbReference>
<feature type="domain" description="PAS" evidence="14">
    <location>
        <begin position="248"/>
        <end position="313"/>
    </location>
</feature>
<dbReference type="PANTHER" id="PTHR45453:SF1">
    <property type="entry name" value="PHOSPHATE REGULON SENSOR PROTEIN PHOR"/>
    <property type="match status" value="1"/>
</dbReference>
<evidence type="ECO:0000256" key="4">
    <source>
        <dbReference type="ARBA" id="ARBA00022475"/>
    </source>
</evidence>
<organism evidence="16 17">
    <name type="scientific">Candidatus Nitrohelix vancouverensis</name>
    <dbReference type="NCBI Taxonomy" id="2705534"/>
    <lineage>
        <taxon>Bacteria</taxon>
        <taxon>Pseudomonadati</taxon>
        <taxon>Nitrospinota/Tectimicrobiota group</taxon>
        <taxon>Nitrospinota</taxon>
        <taxon>Nitrospinia</taxon>
        <taxon>Nitrospinales</taxon>
        <taxon>Nitrospinaceae</taxon>
        <taxon>Candidatus Nitrohelix</taxon>
    </lineage>
</organism>
<evidence type="ECO:0000256" key="1">
    <source>
        <dbReference type="ARBA" id="ARBA00000085"/>
    </source>
</evidence>
<evidence type="ECO:0000256" key="10">
    <source>
        <dbReference type="ARBA" id="ARBA00023012"/>
    </source>
</evidence>
<proteinExistence type="predicted"/>
<dbReference type="CDD" id="cd00075">
    <property type="entry name" value="HATPase"/>
    <property type="match status" value="1"/>
</dbReference>
<dbReference type="Gene3D" id="3.30.565.10">
    <property type="entry name" value="Histidine kinase-like ATPase, C-terminal domain"/>
    <property type="match status" value="1"/>
</dbReference>
<evidence type="ECO:0000256" key="8">
    <source>
        <dbReference type="ARBA" id="ARBA00022777"/>
    </source>
</evidence>
<reference evidence="17" key="1">
    <citation type="submission" date="2020-02" db="EMBL/GenBank/DDBJ databases">
        <title>Genomic and physiological characterization of two novel Nitrospinaceae genera.</title>
        <authorList>
            <person name="Mueller A.J."/>
            <person name="Jung M.-Y."/>
            <person name="Strachan C.R."/>
            <person name="Herbold C.W."/>
            <person name="Kirkegaard R.H."/>
            <person name="Daims H."/>
        </authorList>
    </citation>
    <scope>NUCLEOTIDE SEQUENCE [LARGE SCALE GENOMIC DNA]</scope>
</reference>
<evidence type="ECO:0000259" key="15">
    <source>
        <dbReference type="PROSITE" id="PS50885"/>
    </source>
</evidence>
<keyword evidence="9" id="KW-0067">ATP-binding</keyword>
<dbReference type="EMBL" id="CP048620">
    <property type="protein sequence ID" value="QPJ65140.1"/>
    <property type="molecule type" value="Genomic_DNA"/>
</dbReference>
<protein>
    <recommendedName>
        <fullName evidence="3">histidine kinase</fullName>
        <ecNumber evidence="3">2.7.13.3</ecNumber>
    </recommendedName>
</protein>
<dbReference type="Pfam" id="PF02518">
    <property type="entry name" value="HATPase_c"/>
    <property type="match status" value="1"/>
</dbReference>
<accession>A0A7T0C256</accession>
<dbReference type="InterPro" id="IPR013656">
    <property type="entry name" value="PAS_4"/>
</dbReference>
<dbReference type="SUPFAM" id="SSF55874">
    <property type="entry name" value="ATPase domain of HSP90 chaperone/DNA topoisomerase II/histidine kinase"/>
    <property type="match status" value="1"/>
</dbReference>
<comment type="catalytic activity">
    <reaction evidence="1">
        <text>ATP + protein L-histidine = ADP + protein N-phospho-L-histidine.</text>
        <dbReference type="EC" id="2.7.13.3"/>
    </reaction>
</comment>
<dbReference type="FunFam" id="1.10.287.130:FF:000008">
    <property type="entry name" value="Two-component sensor histidine kinase"/>
    <property type="match status" value="1"/>
</dbReference>
<evidence type="ECO:0000256" key="11">
    <source>
        <dbReference type="ARBA" id="ARBA00023136"/>
    </source>
</evidence>
<comment type="subcellular location">
    <subcellularLocation>
        <location evidence="2">Cell membrane</location>
    </subcellularLocation>
</comment>
<dbReference type="GO" id="GO:0000155">
    <property type="term" value="F:phosphorelay sensor kinase activity"/>
    <property type="evidence" value="ECO:0007669"/>
    <property type="project" value="InterPro"/>
</dbReference>
<dbReference type="InterPro" id="IPR003594">
    <property type="entry name" value="HATPase_dom"/>
</dbReference>
<dbReference type="InterPro" id="IPR036097">
    <property type="entry name" value="HisK_dim/P_sf"/>
</dbReference>
<evidence type="ECO:0000259" key="14">
    <source>
        <dbReference type="PROSITE" id="PS50112"/>
    </source>
</evidence>
<dbReference type="EC" id="2.7.13.3" evidence="3"/>
<dbReference type="GO" id="GO:0005524">
    <property type="term" value="F:ATP binding"/>
    <property type="evidence" value="ECO:0007669"/>
    <property type="project" value="UniProtKB-KW"/>
</dbReference>
<dbReference type="Pfam" id="PF00512">
    <property type="entry name" value="HisKA"/>
    <property type="match status" value="1"/>
</dbReference>
<keyword evidence="6" id="KW-0808">Transferase</keyword>
<keyword evidence="11 12" id="KW-0472">Membrane</keyword>
<feature type="transmembrane region" description="Helical" evidence="12">
    <location>
        <begin position="12"/>
        <end position="33"/>
    </location>
</feature>
<evidence type="ECO:0000256" key="5">
    <source>
        <dbReference type="ARBA" id="ARBA00022553"/>
    </source>
</evidence>
<feature type="domain" description="HAMP" evidence="15">
    <location>
        <begin position="191"/>
        <end position="243"/>
    </location>
</feature>
<evidence type="ECO:0000256" key="9">
    <source>
        <dbReference type="ARBA" id="ARBA00022840"/>
    </source>
</evidence>
<name>A0A7T0C256_9BACT</name>
<evidence type="ECO:0000256" key="3">
    <source>
        <dbReference type="ARBA" id="ARBA00012438"/>
    </source>
</evidence>
<dbReference type="NCBIfam" id="TIGR00229">
    <property type="entry name" value="sensory_box"/>
    <property type="match status" value="1"/>
</dbReference>
<evidence type="ECO:0000256" key="12">
    <source>
        <dbReference type="SAM" id="Phobius"/>
    </source>
</evidence>
<dbReference type="GO" id="GO:0016036">
    <property type="term" value="P:cellular response to phosphate starvation"/>
    <property type="evidence" value="ECO:0007669"/>
    <property type="project" value="TreeGrafter"/>
</dbReference>
<dbReference type="InterPro" id="IPR003661">
    <property type="entry name" value="HisK_dim/P_dom"/>
</dbReference>
<dbReference type="PANTHER" id="PTHR45453">
    <property type="entry name" value="PHOSPHATE REGULON SENSOR PROTEIN PHOR"/>
    <property type="match status" value="1"/>
</dbReference>
<dbReference type="SMART" id="SM00388">
    <property type="entry name" value="HisKA"/>
    <property type="match status" value="1"/>
</dbReference>
<keyword evidence="12" id="KW-1133">Transmembrane helix</keyword>
<dbReference type="PRINTS" id="PR00344">
    <property type="entry name" value="BCTRLSENSOR"/>
</dbReference>
<dbReference type="Gene3D" id="6.10.340.10">
    <property type="match status" value="1"/>
</dbReference>
<feature type="transmembrane region" description="Helical" evidence="12">
    <location>
        <begin position="167"/>
        <end position="189"/>
    </location>
</feature>
<dbReference type="PROSITE" id="PS50109">
    <property type="entry name" value="HIS_KIN"/>
    <property type="match status" value="1"/>
</dbReference>
<dbReference type="CDD" id="cd00082">
    <property type="entry name" value="HisKA"/>
    <property type="match status" value="1"/>
</dbReference>
<dbReference type="InterPro" id="IPR000014">
    <property type="entry name" value="PAS"/>
</dbReference>
<evidence type="ECO:0000256" key="6">
    <source>
        <dbReference type="ARBA" id="ARBA00022679"/>
    </source>
</evidence>
<dbReference type="SMART" id="SM00387">
    <property type="entry name" value="HATPase_c"/>
    <property type="match status" value="1"/>
</dbReference>
<dbReference type="AlphaFoldDB" id="A0A7T0C256"/>
<keyword evidence="10" id="KW-0902">Two-component regulatory system</keyword>
<evidence type="ECO:0000313" key="17">
    <source>
        <dbReference type="Proteomes" id="UP000594464"/>
    </source>
</evidence>
<dbReference type="SUPFAM" id="SSF47384">
    <property type="entry name" value="Homodimeric domain of signal transducing histidine kinase"/>
    <property type="match status" value="1"/>
</dbReference>
<dbReference type="SUPFAM" id="SSF55785">
    <property type="entry name" value="PYP-like sensor domain (PAS domain)"/>
    <property type="match status" value="1"/>
</dbReference>
<keyword evidence="4" id="KW-1003">Cell membrane</keyword>
<dbReference type="InterPro" id="IPR004358">
    <property type="entry name" value="Sig_transdc_His_kin-like_C"/>
</dbReference>
<dbReference type="Proteomes" id="UP000594464">
    <property type="component" value="Chromosome"/>
</dbReference>
<keyword evidence="12" id="KW-0812">Transmembrane</keyword>
<dbReference type="GO" id="GO:0004721">
    <property type="term" value="F:phosphoprotein phosphatase activity"/>
    <property type="evidence" value="ECO:0007669"/>
    <property type="project" value="TreeGrafter"/>
</dbReference>
<evidence type="ECO:0000256" key="2">
    <source>
        <dbReference type="ARBA" id="ARBA00004236"/>
    </source>
</evidence>
<dbReference type="FunFam" id="3.30.565.10:FF:000023">
    <property type="entry name" value="PAS domain-containing sensor histidine kinase"/>
    <property type="match status" value="1"/>
</dbReference>
<keyword evidence="8" id="KW-0418">Kinase</keyword>
<dbReference type="InterPro" id="IPR036890">
    <property type="entry name" value="HATPase_C_sf"/>
</dbReference>
<dbReference type="InterPro" id="IPR003660">
    <property type="entry name" value="HAMP_dom"/>
</dbReference>
<dbReference type="Gene3D" id="1.10.287.130">
    <property type="match status" value="1"/>
</dbReference>
<keyword evidence="5" id="KW-0597">Phosphoprotein</keyword>
<sequence length="589" mass="65879">MPKQRKFKRNYPAYFLMPFLIVAGASWFLLIAIKERLIENAYQNLEHEALLVAGQSAGLFSEGKKQFVQEIVRKWETDTGQRYTLVDPTGKALADSREVPDRMENHAGRPEFQEAMARKTARSVYEEPHGDTQWFVVASPILSGEKLKGAIIVSSLQSKATDEWKDWVVWSLVSFGVAGSLLVWAIGFTSRQIWQNFLKIEKVAGRFSSGEVAAELSTRERDEFDGVSMALNQMSQSMNERIQELTSQRNEVEAILSSMVEGVLAVDPQEKILRVNDAASRLFGVNAADVCGRRFQEAFRNTELRNFIKQALESSQPIDAEFLVQSDGEKIVHARGTSLKGAHNNSIGMLAVLNDVTELRRLENIRKDFVANVSHELKTPVTAIKGCVETLLQEASPDPDMSQRFLNIVLKQADRLNAIIDDLLSLSRIEKDSEDQEIALEDASVLSVLKSAVQASSIMAENHGIEIELDCDSNLSARMNPQLIEEAIVNLLQNAIRYSGDGKRVRVSVHEKNENLMICVQDWGIGIEPRHHARIFERFYRVDRARSRKLGGTGLGLSIVKHISLAHQGSVSLESSPGRGSRFCIHIPI</sequence>